<evidence type="ECO:0000313" key="1">
    <source>
        <dbReference type="EMBL" id="MBC5769537.1"/>
    </source>
</evidence>
<proteinExistence type="predicted"/>
<keyword evidence="2" id="KW-1185">Reference proteome</keyword>
<dbReference type="EMBL" id="JACOQI010000002">
    <property type="protein sequence ID" value="MBC5769537.1"/>
    <property type="molecule type" value="Genomic_DNA"/>
</dbReference>
<dbReference type="RefSeq" id="WP_187013881.1">
    <property type="nucleotide sequence ID" value="NZ_JACOQI010000002.1"/>
</dbReference>
<organism evidence="1 2">
    <name type="scientific">Dysosmobacter segnis</name>
    <dbReference type="NCBI Taxonomy" id="2763042"/>
    <lineage>
        <taxon>Bacteria</taxon>
        <taxon>Bacillati</taxon>
        <taxon>Bacillota</taxon>
        <taxon>Clostridia</taxon>
        <taxon>Eubacteriales</taxon>
        <taxon>Oscillospiraceae</taxon>
        <taxon>Dysosmobacter</taxon>
    </lineage>
</organism>
<protein>
    <submittedName>
        <fullName evidence="1">Uncharacterized protein</fullName>
    </submittedName>
</protein>
<reference evidence="1" key="1">
    <citation type="submission" date="2020-08" db="EMBL/GenBank/DDBJ databases">
        <title>Genome public.</title>
        <authorList>
            <person name="Liu C."/>
            <person name="Sun Q."/>
        </authorList>
    </citation>
    <scope>NUCLEOTIDE SEQUENCE</scope>
    <source>
        <strain evidence="1">BX15</strain>
    </source>
</reference>
<gene>
    <name evidence="1" type="ORF">H8Z83_04270</name>
</gene>
<dbReference type="AlphaFoldDB" id="A0A923SA06"/>
<dbReference type="Proteomes" id="UP000620327">
    <property type="component" value="Unassembled WGS sequence"/>
</dbReference>
<name>A0A923SA06_9FIRM</name>
<comment type="caution">
    <text evidence="1">The sequence shown here is derived from an EMBL/GenBank/DDBJ whole genome shotgun (WGS) entry which is preliminary data.</text>
</comment>
<accession>A0A923SA06</accession>
<sequence>MVGMMLWEPSGHWTRPVTLKEVSVLHIRFLCARMAQDRRRNPLTERRRLRTAGKKLLRQRVEQVVLPAGASAEALPEGLRPVETLPLRRAIAADWCGELLRFRGENPAGARVLITADALSGEVVRTVTELALRHRYLILKVPFGGEELCRRLRREYGVSIVLNPETEREPASVHMAFDPTEAQGGGFLPLYDESLPLPRLLLPPEVEARLPEGLDRGQLLSVLWRTGALRPGQVSVQLEETENKGAVPEIRAFCP</sequence>
<evidence type="ECO:0000313" key="2">
    <source>
        <dbReference type="Proteomes" id="UP000620327"/>
    </source>
</evidence>